<dbReference type="KEGG" id="nvi:107981200"/>
<evidence type="ECO:0000313" key="2">
    <source>
        <dbReference type="Proteomes" id="UP000002358"/>
    </source>
</evidence>
<dbReference type="SMR" id="A0A7M7QJ55"/>
<accession>A0A7M7QJ55</accession>
<dbReference type="EnsemblMetazoa" id="XM_031932697">
    <property type="protein sequence ID" value="XP_031788557"/>
    <property type="gene ID" value="LOC107981200"/>
</dbReference>
<dbReference type="AlphaFoldDB" id="A0A7M7QJ55"/>
<dbReference type="EnsemblMetazoa" id="XM_031932698">
    <property type="protein sequence ID" value="XP_031788558"/>
    <property type="gene ID" value="LOC107981200"/>
</dbReference>
<sequence>MELPKTQIQQEKADGISEEFDNQLLYDEDIHDVNENTERCEKDVYDKRDDVVDRSKGEMKEDLQSFAGLKRSFNTMCTTVNNLMSIWKKHAVSTRNALNNLELSKNEKDVKLSSLEYNVKGLTEMVKTLSQENIIEKQNQPSVNKNNVAKSSTILSGDESNKNDDKIAIAVRKELEKLNATSTTSPTKSLADEFKNVVKLINKDSGVKRDYKLNPQMKFEHFL</sequence>
<dbReference type="GeneID" id="107981200"/>
<dbReference type="RefSeq" id="XP_031788557.1">
    <property type="nucleotide sequence ID" value="XM_031932697.1"/>
</dbReference>
<evidence type="ECO:0000313" key="1">
    <source>
        <dbReference type="EnsemblMetazoa" id="XP_031788557"/>
    </source>
</evidence>
<name>A0A7M7QJ55_NASVI</name>
<dbReference type="OrthoDB" id="10517254at2759"/>
<organism evidence="1 2">
    <name type="scientific">Nasonia vitripennis</name>
    <name type="common">Parasitic wasp</name>
    <dbReference type="NCBI Taxonomy" id="7425"/>
    <lineage>
        <taxon>Eukaryota</taxon>
        <taxon>Metazoa</taxon>
        <taxon>Ecdysozoa</taxon>
        <taxon>Arthropoda</taxon>
        <taxon>Hexapoda</taxon>
        <taxon>Insecta</taxon>
        <taxon>Pterygota</taxon>
        <taxon>Neoptera</taxon>
        <taxon>Endopterygota</taxon>
        <taxon>Hymenoptera</taxon>
        <taxon>Apocrita</taxon>
        <taxon>Proctotrupomorpha</taxon>
        <taxon>Chalcidoidea</taxon>
        <taxon>Pteromalidae</taxon>
        <taxon>Pteromalinae</taxon>
        <taxon>Nasonia</taxon>
    </lineage>
</organism>
<dbReference type="RefSeq" id="XP_031788558.1">
    <property type="nucleotide sequence ID" value="XM_031932698.1"/>
</dbReference>
<dbReference type="Proteomes" id="UP000002358">
    <property type="component" value="Chromosome 5"/>
</dbReference>
<reference evidence="1" key="1">
    <citation type="submission" date="2021-01" db="UniProtKB">
        <authorList>
            <consortium name="EnsemblMetazoa"/>
        </authorList>
    </citation>
    <scope>IDENTIFICATION</scope>
</reference>
<proteinExistence type="predicted"/>
<dbReference type="InParanoid" id="A0A7M7QJ55"/>
<keyword evidence="2" id="KW-1185">Reference proteome</keyword>
<protein>
    <submittedName>
        <fullName evidence="1">Uncharacterized protein</fullName>
    </submittedName>
</protein>